<evidence type="ECO:0000256" key="3">
    <source>
        <dbReference type="ARBA" id="ARBA00022729"/>
    </source>
</evidence>
<keyword evidence="7" id="KW-1185">Reference proteome</keyword>
<protein>
    <recommendedName>
        <fullName evidence="8">Right handed beta helix domain-containing protein</fullName>
    </recommendedName>
</protein>
<feature type="non-terminal residue" evidence="6">
    <location>
        <position position="1"/>
    </location>
</feature>
<name>A0A7X0H9I0_9BACT</name>
<dbReference type="InterPro" id="IPR055372">
    <property type="entry name" value="CBM96"/>
</dbReference>
<dbReference type="GO" id="GO:0005576">
    <property type="term" value="C:extracellular region"/>
    <property type="evidence" value="ECO:0007669"/>
    <property type="project" value="UniProtKB-SubCell"/>
</dbReference>
<dbReference type="NCBIfam" id="NF033679">
    <property type="entry name" value="DNRLRE_dom"/>
    <property type="match status" value="1"/>
</dbReference>
<dbReference type="PANTHER" id="PTHR46769:SF2">
    <property type="entry name" value="FIBROCYSTIN-L ISOFORM 2 PRECURSOR-RELATED"/>
    <property type="match status" value="1"/>
</dbReference>
<gene>
    <name evidence="6" type="ORF">HNQ40_003634</name>
</gene>
<feature type="domain" description="CEMIP beta-helix" evidence="5">
    <location>
        <begin position="1"/>
        <end position="146"/>
    </location>
</feature>
<evidence type="ECO:0008006" key="8">
    <source>
        <dbReference type="Google" id="ProtNLM"/>
    </source>
</evidence>
<dbReference type="PANTHER" id="PTHR46769">
    <property type="entry name" value="POLYCYSTIC KIDNEY AND HEPATIC DISEASE 1 (AUTOSOMAL RECESSIVE)-LIKE 1"/>
    <property type="match status" value="1"/>
</dbReference>
<reference evidence="6 7" key="1">
    <citation type="submission" date="2020-08" db="EMBL/GenBank/DDBJ databases">
        <title>Genomic Encyclopedia of Type Strains, Phase IV (KMG-IV): sequencing the most valuable type-strain genomes for metagenomic binning, comparative biology and taxonomic classification.</title>
        <authorList>
            <person name="Goeker M."/>
        </authorList>
    </citation>
    <scope>NUCLEOTIDE SEQUENCE [LARGE SCALE GENOMIC DNA]</scope>
    <source>
        <strain evidence="6 7">DSM 103725</strain>
    </source>
</reference>
<dbReference type="Pfam" id="PF24606">
    <property type="entry name" value="CEMIP_beta-hel"/>
    <property type="match status" value="1"/>
</dbReference>
<dbReference type="EMBL" id="JACHGY010000005">
    <property type="protein sequence ID" value="MBB6431749.1"/>
    <property type="molecule type" value="Genomic_DNA"/>
</dbReference>
<proteinExistence type="predicted"/>
<evidence type="ECO:0000313" key="7">
    <source>
        <dbReference type="Proteomes" id="UP000541810"/>
    </source>
</evidence>
<dbReference type="Pfam" id="PF24517">
    <property type="entry name" value="CBM96"/>
    <property type="match status" value="1"/>
</dbReference>
<dbReference type="AlphaFoldDB" id="A0A7X0H9I0"/>
<feature type="non-terminal residue" evidence="6">
    <location>
        <position position="640"/>
    </location>
</feature>
<feature type="domain" description="Carbohydrate-binding module family 96" evidence="4">
    <location>
        <begin position="513"/>
        <end position="638"/>
    </location>
</feature>
<sequence length="640" mass="69342">NNRGVTVHGTHNLQIQDVVLHDIHGHGFFMEDAVENGNTFLSNITFGIHQVGANGNNVNLNDPFIVDTHDHVGQNATRFLSSAGFWMTNPDNIWIGNISAGSEGTGFWFLFPDSAIGLSAQDPQYSNVQPDRVNLGQFDYNSSHSSPIGLNFDRGSDLEVPVGGNLKANFDGDEHRPSQEPQINNYTAYKHTTGIYHRGRTANFNGTRFADNFTGTFITFTQRITNTLYVGHSRGNANLNDIVTGHTFYDGANTMSGNHFAGYTTSNAHMFRAENAAQRLVHFVMSDTSFENDGSANNVSFVNPTGSSSYDRVGKNMPAVIYDADGTFTGHVGGGAGSTVVPNNPFFYNSNDFRPSGWNAVVSDDLYTMFRMRSFSGNPLFRVTSPDGFSGQNRPGTGQFSGTNTLVKRNDGDYTVDFPEGLGSISSGFEIKYDTLVGPNQGSTMVRFVNVAQTVTLNSVPRVQDLATLRNANSTSFATDGNDLWVNFFGNTELDFVPGTNPPIEPPNENELDVSAADDAYIENTSTQDNTLLRIESASSRTRTSYLKFDVPDTPGKDIIGASLELTVSADAGNGMRVRVYEGGSDNWTEGNLTPGNAPAKATLLDEITGNFVIGQEYHFDVSAAVVAGQEVTFVIDSDG</sequence>
<dbReference type="InterPro" id="IPR052387">
    <property type="entry name" value="Fibrocystin"/>
</dbReference>
<evidence type="ECO:0000256" key="1">
    <source>
        <dbReference type="ARBA" id="ARBA00004613"/>
    </source>
</evidence>
<dbReference type="RefSeq" id="WP_184679340.1">
    <property type="nucleotide sequence ID" value="NZ_JACHGY010000005.1"/>
</dbReference>
<organism evidence="6 7">
    <name type="scientific">Algisphaera agarilytica</name>
    <dbReference type="NCBI Taxonomy" id="1385975"/>
    <lineage>
        <taxon>Bacteria</taxon>
        <taxon>Pseudomonadati</taxon>
        <taxon>Planctomycetota</taxon>
        <taxon>Phycisphaerae</taxon>
        <taxon>Phycisphaerales</taxon>
        <taxon>Phycisphaeraceae</taxon>
        <taxon>Algisphaera</taxon>
    </lineage>
</organism>
<evidence type="ECO:0000259" key="4">
    <source>
        <dbReference type="Pfam" id="PF24517"/>
    </source>
</evidence>
<comment type="caution">
    <text evidence="6">The sequence shown here is derived from an EMBL/GenBank/DDBJ whole genome shotgun (WGS) entry which is preliminary data.</text>
</comment>
<dbReference type="Proteomes" id="UP000541810">
    <property type="component" value="Unassembled WGS sequence"/>
</dbReference>
<keyword evidence="3" id="KW-0732">Signal</keyword>
<evidence type="ECO:0000313" key="6">
    <source>
        <dbReference type="EMBL" id="MBB6431749.1"/>
    </source>
</evidence>
<keyword evidence="2" id="KW-0964">Secreted</keyword>
<evidence type="ECO:0000256" key="2">
    <source>
        <dbReference type="ARBA" id="ARBA00022525"/>
    </source>
</evidence>
<evidence type="ECO:0000259" key="5">
    <source>
        <dbReference type="Pfam" id="PF24606"/>
    </source>
</evidence>
<dbReference type="InterPro" id="IPR055401">
    <property type="entry name" value="CEMIP_beta-hel_dom"/>
</dbReference>
<comment type="subcellular location">
    <subcellularLocation>
        <location evidence="1">Secreted</location>
    </subcellularLocation>
</comment>
<accession>A0A7X0H9I0</accession>